<evidence type="ECO:0000256" key="12">
    <source>
        <dbReference type="SAM" id="SignalP"/>
    </source>
</evidence>
<dbReference type="InterPro" id="IPR054399">
    <property type="entry name" value="Fervidolysin-like_N_prodom"/>
</dbReference>
<keyword evidence="15" id="KW-1185">Reference proteome</keyword>
<dbReference type="EMBL" id="FOHE01000003">
    <property type="protein sequence ID" value="SES88416.1"/>
    <property type="molecule type" value="Genomic_DNA"/>
</dbReference>
<keyword evidence="6 12" id="KW-0732">Signal</keyword>
<feature type="active site" description="Charge relay system" evidence="10">
    <location>
        <position position="332"/>
    </location>
</feature>
<dbReference type="InterPro" id="IPR015500">
    <property type="entry name" value="Peptidase_S8_subtilisin-rel"/>
</dbReference>
<comment type="subcellular location">
    <subcellularLocation>
        <location evidence="2">Secreted</location>
    </subcellularLocation>
</comment>
<dbReference type="GO" id="GO:0006508">
    <property type="term" value="P:proteolysis"/>
    <property type="evidence" value="ECO:0007669"/>
    <property type="project" value="UniProtKB-KW"/>
</dbReference>
<dbReference type="PROSITE" id="PS00137">
    <property type="entry name" value="SUBTILASE_HIS"/>
    <property type="match status" value="1"/>
</dbReference>
<feature type="signal peptide" evidence="12">
    <location>
        <begin position="1"/>
        <end position="21"/>
    </location>
</feature>
<dbReference type="Proteomes" id="UP000198618">
    <property type="component" value="Unassembled WGS sequence"/>
</dbReference>
<evidence type="ECO:0000256" key="7">
    <source>
        <dbReference type="ARBA" id="ARBA00022801"/>
    </source>
</evidence>
<gene>
    <name evidence="14" type="ORF">SAMN05216389_10347</name>
</gene>
<dbReference type="PROSITE" id="PS00136">
    <property type="entry name" value="SUBTILASE_ASP"/>
    <property type="match status" value="1"/>
</dbReference>
<evidence type="ECO:0000259" key="13">
    <source>
        <dbReference type="PROSITE" id="PS51272"/>
    </source>
</evidence>
<dbReference type="AlphaFoldDB" id="A0A1I0A2P1"/>
<dbReference type="InterPro" id="IPR023828">
    <property type="entry name" value="Peptidase_S8_Ser-AS"/>
</dbReference>
<dbReference type="Pfam" id="PF22148">
    <property type="entry name" value="Fervidolysin_NPro-like"/>
    <property type="match status" value="1"/>
</dbReference>
<evidence type="ECO:0000256" key="4">
    <source>
        <dbReference type="ARBA" id="ARBA00022525"/>
    </source>
</evidence>
<dbReference type="PROSITE" id="PS00138">
    <property type="entry name" value="SUBTILASE_SER"/>
    <property type="match status" value="1"/>
</dbReference>
<evidence type="ECO:0000256" key="1">
    <source>
        <dbReference type="ARBA" id="ARBA00001913"/>
    </source>
</evidence>
<dbReference type="Gene3D" id="3.40.50.200">
    <property type="entry name" value="Peptidase S8/S53 domain"/>
    <property type="match status" value="1"/>
</dbReference>
<evidence type="ECO:0000256" key="5">
    <source>
        <dbReference type="ARBA" id="ARBA00022670"/>
    </source>
</evidence>
<dbReference type="InterPro" id="IPR023827">
    <property type="entry name" value="Peptidase_S8_Asp-AS"/>
</dbReference>
<feature type="domain" description="SLH" evidence="13">
    <location>
        <begin position="512"/>
        <end position="579"/>
    </location>
</feature>
<reference evidence="14 15" key="1">
    <citation type="submission" date="2016-10" db="EMBL/GenBank/DDBJ databases">
        <authorList>
            <person name="de Groot N.N."/>
        </authorList>
    </citation>
    <scope>NUCLEOTIDE SEQUENCE [LARGE SCALE GENOMIC DNA]</scope>
    <source>
        <strain evidence="14 15">IBRC-M 10780</strain>
    </source>
</reference>
<accession>A0A1I0A2P1</accession>
<dbReference type="PROSITE" id="PS51272">
    <property type="entry name" value="SLH"/>
    <property type="match status" value="2"/>
</dbReference>
<evidence type="ECO:0000256" key="9">
    <source>
        <dbReference type="ARBA" id="ARBA00022837"/>
    </source>
</evidence>
<evidence type="ECO:0000256" key="2">
    <source>
        <dbReference type="ARBA" id="ARBA00004613"/>
    </source>
</evidence>
<evidence type="ECO:0000256" key="6">
    <source>
        <dbReference type="ARBA" id="ARBA00022729"/>
    </source>
</evidence>
<comment type="cofactor">
    <cofactor evidence="1">
        <name>Ca(2+)</name>
        <dbReference type="ChEBI" id="CHEBI:29108"/>
    </cofactor>
</comment>
<dbReference type="Pfam" id="PF00082">
    <property type="entry name" value="Peptidase_S8"/>
    <property type="match status" value="1"/>
</dbReference>
<dbReference type="PANTHER" id="PTHR43806:SF11">
    <property type="entry name" value="CEREVISIN-RELATED"/>
    <property type="match status" value="1"/>
</dbReference>
<dbReference type="Gene3D" id="2.60.120.380">
    <property type="match status" value="1"/>
</dbReference>
<evidence type="ECO:0000313" key="15">
    <source>
        <dbReference type="Proteomes" id="UP000198618"/>
    </source>
</evidence>
<name>A0A1I0A2P1_9BACI</name>
<evidence type="ECO:0000256" key="3">
    <source>
        <dbReference type="ARBA" id="ARBA00011073"/>
    </source>
</evidence>
<proteinExistence type="inferred from homology"/>
<keyword evidence="4" id="KW-0964">Secreted</keyword>
<dbReference type="Pfam" id="PF00395">
    <property type="entry name" value="SLH"/>
    <property type="match status" value="2"/>
</dbReference>
<dbReference type="OrthoDB" id="9798386at2"/>
<evidence type="ECO:0000256" key="10">
    <source>
        <dbReference type="PROSITE-ProRule" id="PRU01240"/>
    </source>
</evidence>
<dbReference type="InterPro" id="IPR000209">
    <property type="entry name" value="Peptidase_S8/S53_dom"/>
</dbReference>
<dbReference type="PRINTS" id="PR00723">
    <property type="entry name" value="SUBTILISIN"/>
</dbReference>
<dbReference type="CDD" id="cd07484">
    <property type="entry name" value="Peptidases_S8_Thermitase_like"/>
    <property type="match status" value="1"/>
</dbReference>
<dbReference type="STRING" id="930131.SAMN05216389_10347"/>
<protein>
    <submittedName>
        <fullName evidence="14">S-layer homology domain-containing protein</fullName>
    </submittedName>
</protein>
<dbReference type="InterPro" id="IPR034084">
    <property type="entry name" value="Thermitase-like_dom"/>
</dbReference>
<dbReference type="InterPro" id="IPR022398">
    <property type="entry name" value="Peptidase_S8_His-AS"/>
</dbReference>
<dbReference type="GO" id="GO:0004252">
    <property type="term" value="F:serine-type endopeptidase activity"/>
    <property type="evidence" value="ECO:0007669"/>
    <property type="project" value="UniProtKB-UniRule"/>
</dbReference>
<feature type="active site" description="Charge relay system" evidence="10">
    <location>
        <position position="140"/>
    </location>
</feature>
<dbReference type="PANTHER" id="PTHR43806">
    <property type="entry name" value="PEPTIDASE S8"/>
    <property type="match status" value="1"/>
</dbReference>
<keyword evidence="7 10" id="KW-0378">Hydrolase</keyword>
<feature type="active site" description="Charge relay system" evidence="10">
    <location>
        <position position="173"/>
    </location>
</feature>
<evidence type="ECO:0000256" key="11">
    <source>
        <dbReference type="RuleBase" id="RU003355"/>
    </source>
</evidence>
<feature type="domain" description="SLH" evidence="13">
    <location>
        <begin position="580"/>
        <end position="641"/>
    </location>
</feature>
<dbReference type="InterPro" id="IPR001119">
    <property type="entry name" value="SLH_dom"/>
</dbReference>
<dbReference type="InterPro" id="IPR036852">
    <property type="entry name" value="Peptidase_S8/S53_dom_sf"/>
</dbReference>
<feature type="chain" id="PRO_5011434958" evidence="12">
    <location>
        <begin position="22"/>
        <end position="695"/>
    </location>
</feature>
<keyword evidence="5 10" id="KW-0645">Protease</keyword>
<dbReference type="PROSITE" id="PS51892">
    <property type="entry name" value="SUBTILASE"/>
    <property type="match status" value="1"/>
</dbReference>
<dbReference type="InterPro" id="IPR050131">
    <property type="entry name" value="Peptidase_S8_subtilisin-like"/>
</dbReference>
<dbReference type="GO" id="GO:0005576">
    <property type="term" value="C:extracellular region"/>
    <property type="evidence" value="ECO:0007669"/>
    <property type="project" value="UniProtKB-SubCell"/>
</dbReference>
<evidence type="ECO:0000313" key="14">
    <source>
        <dbReference type="EMBL" id="SES88416.1"/>
    </source>
</evidence>
<dbReference type="SUPFAM" id="SSF52743">
    <property type="entry name" value="Subtilisin-like"/>
    <property type="match status" value="1"/>
</dbReference>
<evidence type="ECO:0000256" key="8">
    <source>
        <dbReference type="ARBA" id="ARBA00022825"/>
    </source>
</evidence>
<organism evidence="14 15">
    <name type="scientific">Oceanobacillus limi</name>
    <dbReference type="NCBI Taxonomy" id="930131"/>
    <lineage>
        <taxon>Bacteria</taxon>
        <taxon>Bacillati</taxon>
        <taxon>Bacillota</taxon>
        <taxon>Bacilli</taxon>
        <taxon>Bacillales</taxon>
        <taxon>Bacillaceae</taxon>
        <taxon>Oceanobacillus</taxon>
    </lineage>
</organism>
<keyword evidence="9" id="KW-0106">Calcium</keyword>
<keyword evidence="8 10" id="KW-0720">Serine protease</keyword>
<dbReference type="RefSeq" id="WP_090867298.1">
    <property type="nucleotide sequence ID" value="NZ_FOHE01000003.1"/>
</dbReference>
<sequence>MRRVIVLFLFLFISISPSISAEDSEGKLENRQVVVQYNEPLAADMMPYDLEVVETSQLLKRNNIYVYEVPDQLNYSEVINNLEQNKNIRSVEPNEVRSVDNSNLSGEPYYSQQWYLDTINQQKAIGLTNDDTSITVAVIDTGIQADHPDLNGKILPGYDFYNNDSDPEDDNGHGTFISGIIAANINETGMAGMTKQAKVLPIKVGNYSGEMLSSNIIEGIYYAIDQGVDVINMSYGGLSRNFLEEAALEEAYNQGIVLVAASGNDGNTQLMYPASYPNVISVGAMQQISTNYNPNLARADFSNYGTTLDVGAPGTEILSTLMGGYAKGQGTSFAAPMVSGLAVMLKAKHPQWTPAMIEWAIEKGAINGRYSTGAWEPQLGYGVIDVFESITLDSPDMKNDVSNSKQDSYSINLNSEESEYLQIPRDQDWFEFEVPNDMEINVSVRSDDNVLNIVGELYRKGEGSPFEILQGLNQTGEIPLELSKGTYQINVYDRNTRWSESPYQLILTGDTSLVHFIDVSNKSSHYDGIQALVKRGAINGYPMTDGSRQFRPENDLSREHAAKIFAKVLELPNPANLTEVMKNFNDVSETYTYANEIGATYEAGIFLGDQGNFKFGPMTREQMATIIVRAFELTDTGEETDVNLNAVSPSHRSNVKILKQYGITTETNFRAYERVTRAQFASFVYRAMNVTPASY</sequence>
<comment type="similarity">
    <text evidence="3 10 11">Belongs to the peptidase S8 family.</text>
</comment>